<sequence length="439" mass="50963">MFSQQSQEPWSRKSSRSGFFGGNMVGGGSASGMFKLSRNSMQNYRSTPIEFRKVENQIIEEEHNNLPAQVKRESIIHNNREGVITNQSQDQIQDSPNKSQQFHQLKQKKFELDQKVIKKSSSHMNRKIPYGDHFNIEEMVYQGGFLLKPKSKVSLGQSNSQSKQQSQIVKELKDQQKNYMQVQSLNCLIKEKIVTHKESRGKIKSLKNVEQEQENYLKSLNAKNRRLLLTQIPAPLTISPSKEQLRLDSRQSKLDSYDQSPLSYKIMSPVQKVLVKQKMHLRNPSNEIVGFNDGNNQILERTQEVETSLDRTTYRDMKNQMRTSKDSNQMKISENHDLEMRGSKVKPQQPPILGNLGNKKKKTMNFDLKNLSTFDKYLEKEDKQEEIQIPDTGKLTGNSFAQQIVQSEYLIQHRQLLNKRKIMKENRSQPRSFNNLSAW</sequence>
<proteinExistence type="predicted"/>
<dbReference type="Proteomes" id="UP000039865">
    <property type="component" value="Unassembled WGS sequence"/>
</dbReference>
<evidence type="ECO:0000256" key="1">
    <source>
        <dbReference type="SAM" id="MobiDB-lite"/>
    </source>
</evidence>
<evidence type="ECO:0000313" key="3">
    <source>
        <dbReference type="Proteomes" id="UP000039865"/>
    </source>
</evidence>
<reference evidence="2 3" key="1">
    <citation type="submission" date="2014-06" db="EMBL/GenBank/DDBJ databases">
        <authorList>
            <person name="Swart Estienne"/>
        </authorList>
    </citation>
    <scope>NUCLEOTIDE SEQUENCE [LARGE SCALE GENOMIC DNA]</scope>
    <source>
        <strain evidence="2 3">130c</strain>
    </source>
</reference>
<gene>
    <name evidence="2" type="primary">Contig13610.g14516</name>
    <name evidence="2" type="ORF">STYLEM_6953</name>
</gene>
<dbReference type="InParanoid" id="A0A078A6W6"/>
<dbReference type="EMBL" id="CCKQ01006661">
    <property type="protein sequence ID" value="CDW77984.1"/>
    <property type="molecule type" value="Genomic_DNA"/>
</dbReference>
<evidence type="ECO:0000313" key="2">
    <source>
        <dbReference type="EMBL" id="CDW77984.1"/>
    </source>
</evidence>
<accession>A0A078A6W6</accession>
<name>A0A078A6W6_STYLE</name>
<keyword evidence="3" id="KW-1185">Reference proteome</keyword>
<dbReference type="AlphaFoldDB" id="A0A078A6W6"/>
<organism evidence="2 3">
    <name type="scientific">Stylonychia lemnae</name>
    <name type="common">Ciliate</name>
    <dbReference type="NCBI Taxonomy" id="5949"/>
    <lineage>
        <taxon>Eukaryota</taxon>
        <taxon>Sar</taxon>
        <taxon>Alveolata</taxon>
        <taxon>Ciliophora</taxon>
        <taxon>Intramacronucleata</taxon>
        <taxon>Spirotrichea</taxon>
        <taxon>Stichotrichia</taxon>
        <taxon>Sporadotrichida</taxon>
        <taxon>Oxytrichidae</taxon>
        <taxon>Stylonychinae</taxon>
        <taxon>Stylonychia</taxon>
    </lineage>
</organism>
<protein>
    <submittedName>
        <fullName evidence="2">Uncharacterized protein</fullName>
    </submittedName>
</protein>
<feature type="region of interest" description="Disordered" evidence="1">
    <location>
        <begin position="1"/>
        <end position="24"/>
    </location>
</feature>